<keyword evidence="4" id="KW-0547">Nucleotide-binding</keyword>
<dbReference type="Proteomes" id="UP000775213">
    <property type="component" value="Unassembled WGS sequence"/>
</dbReference>
<proteinExistence type="inferred from homology"/>
<evidence type="ECO:0000256" key="5">
    <source>
        <dbReference type="ARBA" id="ARBA00022821"/>
    </source>
</evidence>
<evidence type="ECO:0000256" key="3">
    <source>
        <dbReference type="ARBA" id="ARBA00022737"/>
    </source>
</evidence>
<dbReference type="SUPFAM" id="SSF52540">
    <property type="entry name" value="P-loop containing nucleoside triphosphate hydrolases"/>
    <property type="match status" value="1"/>
</dbReference>
<organism evidence="8 9">
    <name type="scientific">Dendrobium chrysotoxum</name>
    <name type="common">Orchid</name>
    <dbReference type="NCBI Taxonomy" id="161865"/>
    <lineage>
        <taxon>Eukaryota</taxon>
        <taxon>Viridiplantae</taxon>
        <taxon>Streptophyta</taxon>
        <taxon>Embryophyta</taxon>
        <taxon>Tracheophyta</taxon>
        <taxon>Spermatophyta</taxon>
        <taxon>Magnoliopsida</taxon>
        <taxon>Liliopsida</taxon>
        <taxon>Asparagales</taxon>
        <taxon>Orchidaceae</taxon>
        <taxon>Epidendroideae</taxon>
        <taxon>Malaxideae</taxon>
        <taxon>Dendrobiinae</taxon>
        <taxon>Dendrobium</taxon>
    </lineage>
</organism>
<feature type="domain" description="NB-ARC" evidence="6">
    <location>
        <begin position="124"/>
        <end position="232"/>
    </location>
</feature>
<comment type="caution">
    <text evidence="8">The sequence shown here is derived from an EMBL/GenBank/DDBJ whole genome shotgun (WGS) entry which is preliminary data.</text>
</comment>
<keyword evidence="2" id="KW-0433">Leucine-rich repeat</keyword>
<dbReference type="Gene3D" id="3.40.50.300">
    <property type="entry name" value="P-loop containing nucleotide triphosphate hydrolases"/>
    <property type="match status" value="1"/>
</dbReference>
<comment type="similarity">
    <text evidence="1">Belongs to the disease resistance NB-LRR family.</text>
</comment>
<evidence type="ECO:0000256" key="4">
    <source>
        <dbReference type="ARBA" id="ARBA00022741"/>
    </source>
</evidence>
<protein>
    <submittedName>
        <fullName evidence="8">Uncharacterized protein</fullName>
    </submittedName>
</protein>
<evidence type="ECO:0000313" key="9">
    <source>
        <dbReference type="Proteomes" id="UP000775213"/>
    </source>
</evidence>
<evidence type="ECO:0000259" key="7">
    <source>
        <dbReference type="Pfam" id="PF18052"/>
    </source>
</evidence>
<dbReference type="Pfam" id="PF18052">
    <property type="entry name" value="Rx_N"/>
    <property type="match status" value="1"/>
</dbReference>
<keyword evidence="3" id="KW-0677">Repeat</keyword>
<keyword evidence="5" id="KW-0611">Plant defense</keyword>
<dbReference type="GO" id="GO:0006952">
    <property type="term" value="P:defense response"/>
    <property type="evidence" value="ECO:0007669"/>
    <property type="project" value="UniProtKB-KW"/>
</dbReference>
<keyword evidence="9" id="KW-1185">Reference proteome</keyword>
<dbReference type="InterPro" id="IPR041118">
    <property type="entry name" value="Rx_N"/>
</dbReference>
<evidence type="ECO:0000313" key="8">
    <source>
        <dbReference type="EMBL" id="KAH0469472.1"/>
    </source>
</evidence>
<dbReference type="GO" id="GO:0043531">
    <property type="term" value="F:ADP binding"/>
    <property type="evidence" value="ECO:0007669"/>
    <property type="project" value="InterPro"/>
</dbReference>
<dbReference type="AlphaFoldDB" id="A0AAV7HP41"/>
<dbReference type="InterPro" id="IPR027417">
    <property type="entry name" value="P-loop_NTPase"/>
</dbReference>
<evidence type="ECO:0000256" key="1">
    <source>
        <dbReference type="ARBA" id="ARBA00008894"/>
    </source>
</evidence>
<dbReference type="Gene3D" id="1.20.5.4130">
    <property type="match status" value="1"/>
</dbReference>
<evidence type="ECO:0000259" key="6">
    <source>
        <dbReference type="Pfam" id="PF00931"/>
    </source>
</evidence>
<evidence type="ECO:0000256" key="2">
    <source>
        <dbReference type="ARBA" id="ARBA00022614"/>
    </source>
</evidence>
<dbReference type="EMBL" id="JAGFBR010000002">
    <property type="protein sequence ID" value="KAH0469472.1"/>
    <property type="molecule type" value="Genomic_DNA"/>
</dbReference>
<sequence>MAMVLDAFINNFSVILANAVEEEEIMVLGVNNEIQTLLKKIRSFQSLLGDAEKRKFAEPCIDQWLSELKDVMYDADDTIDICKIEGAKLLENQNHNSKTTMFYIISSLVDPLVVGREVDVAANELVNLLITEKVEEKCRVLVITGMEGVGKTNNHEIENYFNVKAWACVTQTYSEIDLLKLIIRAAKGSYGNANTKLELQPILRDSVTSCQSLFLVLDDVWMANVWIDSLQVPLDYANISF</sequence>
<dbReference type="PANTHER" id="PTHR19338">
    <property type="entry name" value="TRANSLOCASE OF INNER MITOCHONDRIAL MEMBRANE 13 HOMOLOG"/>
    <property type="match status" value="1"/>
</dbReference>
<name>A0AAV7HP41_DENCH</name>
<dbReference type="Pfam" id="PF00931">
    <property type="entry name" value="NB-ARC"/>
    <property type="match status" value="1"/>
</dbReference>
<dbReference type="PANTHER" id="PTHR19338:SF73">
    <property type="entry name" value="DISEASE RESISTANCE PROTEIN RGA2-LIKE"/>
    <property type="match status" value="1"/>
</dbReference>
<gene>
    <name evidence="8" type="ORF">IEQ34_001030</name>
</gene>
<reference evidence="8 9" key="1">
    <citation type="journal article" date="2021" name="Hortic Res">
        <title>Chromosome-scale assembly of the Dendrobium chrysotoxum genome enhances the understanding of orchid evolution.</title>
        <authorList>
            <person name="Zhang Y."/>
            <person name="Zhang G.Q."/>
            <person name="Zhang D."/>
            <person name="Liu X.D."/>
            <person name="Xu X.Y."/>
            <person name="Sun W.H."/>
            <person name="Yu X."/>
            <person name="Zhu X."/>
            <person name="Wang Z.W."/>
            <person name="Zhao X."/>
            <person name="Zhong W.Y."/>
            <person name="Chen H."/>
            <person name="Yin W.L."/>
            <person name="Huang T."/>
            <person name="Niu S.C."/>
            <person name="Liu Z.J."/>
        </authorList>
    </citation>
    <scope>NUCLEOTIDE SEQUENCE [LARGE SCALE GENOMIC DNA]</scope>
    <source>
        <strain evidence="8">Lindl</strain>
    </source>
</reference>
<feature type="domain" description="Disease resistance N-terminal" evidence="7">
    <location>
        <begin position="15"/>
        <end position="90"/>
    </location>
</feature>
<dbReference type="InterPro" id="IPR002182">
    <property type="entry name" value="NB-ARC"/>
</dbReference>
<accession>A0AAV7HP41</accession>